<comment type="cofactor">
    <cofactor evidence="14">
        <name>[2Fe-2S] cluster</name>
        <dbReference type="ChEBI" id="CHEBI:190135"/>
    </cofactor>
    <text evidence="14">Binds 1 [2Fe-2S] cluster. The cluster is coordinated with 3 cysteines and 1 arginine.</text>
</comment>
<evidence type="ECO:0000256" key="2">
    <source>
        <dbReference type="ARBA" id="ARBA00010765"/>
    </source>
</evidence>
<dbReference type="InterPro" id="IPR058240">
    <property type="entry name" value="rSAM_sf"/>
</dbReference>
<keyword evidence="5 13" id="KW-0808">Transferase</keyword>
<evidence type="ECO:0000256" key="6">
    <source>
        <dbReference type="ARBA" id="ARBA00022691"/>
    </source>
</evidence>
<comment type="function">
    <text evidence="13">Catalyzes the conversion of dethiobiotin (DTB) to biotin by the insertion of a sulfur atom into dethiobiotin via a radical-based mechanism.</text>
</comment>
<dbReference type="Pfam" id="PF04055">
    <property type="entry name" value="Radical_SAM"/>
    <property type="match status" value="1"/>
</dbReference>
<dbReference type="RefSeq" id="WP_073275781.1">
    <property type="nucleotide sequence ID" value="NZ_FQVA01000003.1"/>
</dbReference>
<dbReference type="SFLD" id="SFLDG01060">
    <property type="entry name" value="BATS_domain_containing"/>
    <property type="match status" value="1"/>
</dbReference>
<keyword evidence="9 13" id="KW-0093">Biotin biosynthesis</keyword>
<evidence type="ECO:0000256" key="14">
    <source>
        <dbReference type="PIRSR" id="PIRSR001619-1"/>
    </source>
</evidence>
<evidence type="ECO:0000259" key="15">
    <source>
        <dbReference type="PROSITE" id="PS51918"/>
    </source>
</evidence>
<dbReference type="GO" id="GO:0004076">
    <property type="term" value="F:biotin synthase activity"/>
    <property type="evidence" value="ECO:0007669"/>
    <property type="project" value="UniProtKB-UniRule"/>
</dbReference>
<dbReference type="SFLD" id="SFLDG01278">
    <property type="entry name" value="biotin_synthase_like"/>
    <property type="match status" value="1"/>
</dbReference>
<evidence type="ECO:0000313" key="16">
    <source>
        <dbReference type="EMBL" id="SHF73896.1"/>
    </source>
</evidence>
<evidence type="ECO:0000256" key="1">
    <source>
        <dbReference type="ARBA" id="ARBA00004942"/>
    </source>
</evidence>
<dbReference type="UniPathway" id="UPA00078">
    <property type="reaction ID" value="UER00162"/>
</dbReference>
<dbReference type="AlphaFoldDB" id="A0A1M5E3W7"/>
<dbReference type="EC" id="2.8.1.6" evidence="3 13"/>
<dbReference type="GO" id="GO:0051539">
    <property type="term" value="F:4 iron, 4 sulfur cluster binding"/>
    <property type="evidence" value="ECO:0007669"/>
    <property type="project" value="UniProtKB-KW"/>
</dbReference>
<evidence type="ECO:0000256" key="4">
    <source>
        <dbReference type="ARBA" id="ARBA00022485"/>
    </source>
</evidence>
<dbReference type="HAMAP" id="MF_01694">
    <property type="entry name" value="BioB"/>
    <property type="match status" value="1"/>
</dbReference>
<dbReference type="InterPro" id="IPR010722">
    <property type="entry name" value="BATS_dom"/>
</dbReference>
<dbReference type="SFLD" id="SFLDF00272">
    <property type="entry name" value="biotin_synthase"/>
    <property type="match status" value="1"/>
</dbReference>
<dbReference type="CDD" id="cd01335">
    <property type="entry name" value="Radical_SAM"/>
    <property type="match status" value="1"/>
</dbReference>
<comment type="pathway">
    <text evidence="1 13">Cofactor biosynthesis; biotin biosynthesis; biotin from 7,8-diaminononanoate: step 2/2.</text>
</comment>
<feature type="binding site" evidence="13 14">
    <location>
        <position position="69"/>
    </location>
    <ligand>
        <name>[4Fe-4S] cluster</name>
        <dbReference type="ChEBI" id="CHEBI:49883"/>
        <note>4Fe-4S-S-AdoMet</note>
    </ligand>
</feature>
<comment type="similarity">
    <text evidence="2 13">Belongs to the radical SAM superfamily. Biotin synthase family.</text>
</comment>
<keyword evidence="10 13" id="KW-0408">Iron</keyword>
<comment type="cofactor">
    <cofactor evidence="13 14">
        <name>[4Fe-4S] cluster</name>
        <dbReference type="ChEBI" id="CHEBI:49883"/>
    </cofactor>
    <text evidence="13 14">Binds 1 [4Fe-4S] cluster. The cluster is coordinated with 3 cysteines and an exchangeable S-adenosyl-L-methionine.</text>
</comment>
<evidence type="ECO:0000256" key="10">
    <source>
        <dbReference type="ARBA" id="ARBA00023004"/>
    </source>
</evidence>
<feature type="binding site" evidence="13 14">
    <location>
        <position position="137"/>
    </location>
    <ligand>
        <name>[2Fe-2S] cluster</name>
        <dbReference type="ChEBI" id="CHEBI:190135"/>
    </ligand>
</feature>
<evidence type="ECO:0000256" key="9">
    <source>
        <dbReference type="ARBA" id="ARBA00022756"/>
    </source>
</evidence>
<dbReference type="GO" id="GO:0009102">
    <property type="term" value="P:biotin biosynthetic process"/>
    <property type="evidence" value="ECO:0007669"/>
    <property type="project" value="UniProtKB-UniRule"/>
</dbReference>
<dbReference type="OrthoDB" id="9786826at2"/>
<evidence type="ECO:0000256" key="5">
    <source>
        <dbReference type="ARBA" id="ARBA00022679"/>
    </source>
</evidence>
<feature type="binding site" evidence="13 14">
    <location>
        <position position="106"/>
    </location>
    <ligand>
        <name>[2Fe-2S] cluster</name>
        <dbReference type="ChEBI" id="CHEBI:190135"/>
    </ligand>
</feature>
<dbReference type="PROSITE" id="PS51918">
    <property type="entry name" value="RADICAL_SAM"/>
    <property type="match status" value="1"/>
</dbReference>
<dbReference type="InterPro" id="IPR013785">
    <property type="entry name" value="Aldolase_TIM"/>
</dbReference>
<dbReference type="STRING" id="494016.SAMN04487965_2581"/>
<dbReference type="InterPro" id="IPR007197">
    <property type="entry name" value="rSAM"/>
</dbReference>
<dbReference type="Proteomes" id="UP000184170">
    <property type="component" value="Unassembled WGS sequence"/>
</dbReference>
<evidence type="ECO:0000256" key="12">
    <source>
        <dbReference type="ARBA" id="ARBA00051157"/>
    </source>
</evidence>
<keyword evidence="17" id="KW-1185">Reference proteome</keyword>
<dbReference type="FunFam" id="3.20.20.70:FF:000011">
    <property type="entry name" value="Biotin synthase"/>
    <property type="match status" value="1"/>
</dbReference>
<dbReference type="NCBIfam" id="TIGR00433">
    <property type="entry name" value="bioB"/>
    <property type="match status" value="1"/>
</dbReference>
<keyword evidence="4 13" id="KW-0004">4Fe-4S</keyword>
<dbReference type="PANTHER" id="PTHR22976:SF2">
    <property type="entry name" value="BIOTIN SYNTHASE, MITOCHONDRIAL"/>
    <property type="match status" value="1"/>
</dbReference>
<comment type="subunit">
    <text evidence="13">Homodimer.</text>
</comment>
<evidence type="ECO:0000313" key="17">
    <source>
        <dbReference type="Proteomes" id="UP000184170"/>
    </source>
</evidence>
<dbReference type="SFLD" id="SFLDS00029">
    <property type="entry name" value="Radical_SAM"/>
    <property type="match status" value="1"/>
</dbReference>
<feature type="domain" description="Radical SAM core" evidence="15">
    <location>
        <begin position="47"/>
        <end position="265"/>
    </location>
</feature>
<dbReference type="PIRSF" id="PIRSF001619">
    <property type="entry name" value="Biotin_synth"/>
    <property type="match status" value="1"/>
</dbReference>
<organism evidence="16 17">
    <name type="scientific">Microbulbifer donghaiensis</name>
    <dbReference type="NCBI Taxonomy" id="494016"/>
    <lineage>
        <taxon>Bacteria</taxon>
        <taxon>Pseudomonadati</taxon>
        <taxon>Pseudomonadota</taxon>
        <taxon>Gammaproteobacteria</taxon>
        <taxon>Cellvibrionales</taxon>
        <taxon>Microbulbiferaceae</taxon>
        <taxon>Microbulbifer</taxon>
    </lineage>
</organism>
<dbReference type="Gene3D" id="3.20.20.70">
    <property type="entry name" value="Aldolase class I"/>
    <property type="match status" value="1"/>
</dbReference>
<dbReference type="EMBL" id="FQVA01000003">
    <property type="protein sequence ID" value="SHF73896.1"/>
    <property type="molecule type" value="Genomic_DNA"/>
</dbReference>
<gene>
    <name evidence="13" type="primary">bioB</name>
    <name evidence="16" type="ORF">SAMN04487965_2581</name>
</gene>
<evidence type="ECO:0000256" key="3">
    <source>
        <dbReference type="ARBA" id="ARBA00012236"/>
    </source>
</evidence>
<dbReference type="SUPFAM" id="SSF102114">
    <property type="entry name" value="Radical SAM enzymes"/>
    <property type="match status" value="1"/>
</dbReference>
<dbReference type="PANTHER" id="PTHR22976">
    <property type="entry name" value="BIOTIN SYNTHASE"/>
    <property type="match status" value="1"/>
</dbReference>
<proteinExistence type="inferred from homology"/>
<dbReference type="GO" id="GO:0051537">
    <property type="term" value="F:2 iron, 2 sulfur cluster binding"/>
    <property type="evidence" value="ECO:0007669"/>
    <property type="project" value="UniProtKB-KW"/>
</dbReference>
<evidence type="ECO:0000256" key="7">
    <source>
        <dbReference type="ARBA" id="ARBA00022714"/>
    </source>
</evidence>
<dbReference type="InterPro" id="IPR006638">
    <property type="entry name" value="Elp3/MiaA/NifB-like_rSAM"/>
</dbReference>
<keyword evidence="7 13" id="KW-0001">2Fe-2S</keyword>
<dbReference type="SMART" id="SM00876">
    <property type="entry name" value="BATS"/>
    <property type="match status" value="1"/>
</dbReference>
<reference evidence="17" key="1">
    <citation type="submission" date="2016-11" db="EMBL/GenBank/DDBJ databases">
        <authorList>
            <person name="Varghese N."/>
            <person name="Submissions S."/>
        </authorList>
    </citation>
    <scope>NUCLEOTIDE SEQUENCE [LARGE SCALE GENOMIC DNA]</scope>
    <source>
        <strain evidence="17">CGMCC 1.7063</strain>
    </source>
</reference>
<name>A0A1M5E3W7_9GAMM</name>
<feature type="binding site" evidence="13 14">
    <location>
        <position position="197"/>
    </location>
    <ligand>
        <name>[2Fe-2S] cluster</name>
        <dbReference type="ChEBI" id="CHEBI:190135"/>
    </ligand>
</feature>
<dbReference type="InterPro" id="IPR024177">
    <property type="entry name" value="Biotin_synthase"/>
</dbReference>
<feature type="binding site" evidence="13 14">
    <location>
        <position position="66"/>
    </location>
    <ligand>
        <name>[4Fe-4S] cluster</name>
        <dbReference type="ChEBI" id="CHEBI:49883"/>
        <note>4Fe-4S-S-AdoMet</note>
    </ligand>
</feature>
<dbReference type="GO" id="GO:0005506">
    <property type="term" value="F:iron ion binding"/>
    <property type="evidence" value="ECO:0007669"/>
    <property type="project" value="UniProtKB-UniRule"/>
</dbReference>
<evidence type="ECO:0000256" key="11">
    <source>
        <dbReference type="ARBA" id="ARBA00023014"/>
    </source>
</evidence>
<dbReference type="SMART" id="SM00729">
    <property type="entry name" value="Elp3"/>
    <property type="match status" value="1"/>
</dbReference>
<protein>
    <recommendedName>
        <fullName evidence="3 13">Biotin synthase</fullName>
        <ecNumber evidence="3 13">2.8.1.6</ecNumber>
    </recommendedName>
</protein>
<keyword evidence="6 13" id="KW-0949">S-adenosyl-L-methionine</keyword>
<comment type="catalytic activity">
    <reaction evidence="12 13">
        <text>(4R,5S)-dethiobiotin + (sulfur carrier)-SH + 2 reduced [2Fe-2S]-[ferredoxin] + 2 S-adenosyl-L-methionine = (sulfur carrier)-H + biotin + 2 5'-deoxyadenosine + 2 L-methionine + 2 oxidized [2Fe-2S]-[ferredoxin]</text>
        <dbReference type="Rhea" id="RHEA:22060"/>
        <dbReference type="Rhea" id="RHEA-COMP:10000"/>
        <dbReference type="Rhea" id="RHEA-COMP:10001"/>
        <dbReference type="Rhea" id="RHEA-COMP:14737"/>
        <dbReference type="Rhea" id="RHEA-COMP:14739"/>
        <dbReference type="ChEBI" id="CHEBI:17319"/>
        <dbReference type="ChEBI" id="CHEBI:29917"/>
        <dbReference type="ChEBI" id="CHEBI:33737"/>
        <dbReference type="ChEBI" id="CHEBI:33738"/>
        <dbReference type="ChEBI" id="CHEBI:57586"/>
        <dbReference type="ChEBI" id="CHEBI:57844"/>
        <dbReference type="ChEBI" id="CHEBI:59789"/>
        <dbReference type="ChEBI" id="CHEBI:64428"/>
        <dbReference type="ChEBI" id="CHEBI:149473"/>
        <dbReference type="EC" id="2.8.1.6"/>
    </reaction>
</comment>
<feature type="binding site" evidence="13 14">
    <location>
        <position position="62"/>
    </location>
    <ligand>
        <name>[4Fe-4S] cluster</name>
        <dbReference type="ChEBI" id="CHEBI:49883"/>
        <note>4Fe-4S-S-AdoMet</note>
    </ligand>
</feature>
<sequence>MPTASLQHYGESRHDWTRQQVLDLFALPFNDLLFTAQQVHRVHFDANRVQVSTLCSIKTGACPEDCAYCPQSARYDTGLEREKLMKVEKVLEEARAAKASGATRFCMGAAWRSPKKKDMPYVTQMVREVKALGMETCMTLGMLNDDQAQELADAGLDYYNHNLDTSPEYYGEIITTRTYQDRLETLGRVRAAGMKVCAGGIIGMGEGEKDRAGLLMQLANLPDHPESVPINMLVKVAGTPLEEERDLDPFEFIRCIAVARIMMPKSHVRLSAGREAMSDEMQAMAFLAGANSIFYGEKLLTTANPEANKDMQLFQRLGIQPEEYQQYADEAAVEAELAAQITEQQNDPFFYDAAK</sequence>
<feature type="binding site" evidence="13 14">
    <location>
        <position position="269"/>
    </location>
    <ligand>
        <name>[2Fe-2S] cluster</name>
        <dbReference type="ChEBI" id="CHEBI:190135"/>
    </ligand>
</feature>
<evidence type="ECO:0000256" key="8">
    <source>
        <dbReference type="ARBA" id="ARBA00022723"/>
    </source>
</evidence>
<comment type="cofactor">
    <cofactor evidence="13">
        <name>[2Fe-2S] cluster</name>
        <dbReference type="ChEBI" id="CHEBI:190135"/>
    </cofactor>
    <text evidence="13">Binds 1 [2Fe-2S] cluster. The cluster is coordinated with 3 cysteines and 1 arginine.</text>
</comment>
<dbReference type="Pfam" id="PF06968">
    <property type="entry name" value="BATS"/>
    <property type="match status" value="1"/>
</dbReference>
<keyword evidence="11 13" id="KW-0411">Iron-sulfur</keyword>
<dbReference type="InterPro" id="IPR002684">
    <property type="entry name" value="Biotin_synth/BioAB"/>
</dbReference>
<evidence type="ECO:0000256" key="13">
    <source>
        <dbReference type="HAMAP-Rule" id="MF_01694"/>
    </source>
</evidence>
<keyword evidence="8 13" id="KW-0479">Metal-binding</keyword>
<accession>A0A1M5E3W7</accession>